<reference evidence="4 5" key="1">
    <citation type="submission" date="2020-12" db="EMBL/GenBank/DDBJ databases">
        <title>Concerted genomic and epigenomic changes stabilize Arabidopsis allopolyploids.</title>
        <authorList>
            <person name="Chen Z."/>
        </authorList>
    </citation>
    <scope>NUCLEOTIDE SEQUENCE [LARGE SCALE GENOMIC DNA]</scope>
    <source>
        <strain evidence="4">As9502</strain>
        <tissue evidence="4">Leaf</tissue>
    </source>
</reference>
<comment type="caution">
    <text evidence="4">The sequence shown here is derived from an EMBL/GenBank/DDBJ whole genome shotgun (WGS) entry which is preliminary data.</text>
</comment>
<keyword evidence="5" id="KW-1185">Reference proteome</keyword>
<evidence type="ECO:0000256" key="2">
    <source>
        <dbReference type="ARBA" id="ARBA00022801"/>
    </source>
</evidence>
<keyword evidence="2" id="KW-0378">Hydrolase</keyword>
<sequence>MEKAEDIHTKLDIEYDAEESSLNMILKSLWQISVFARQNKVHQSFTGSFLKEDILRISFINNLSLSQPPEANNVFDLFVYILENLPPWNPYFEVYELAKKICNRCKMDLEYPVKRSYGMIITANSLRETKGLFENLTFEKIVQIIRIGLKMPCDKEGCGKRNYVQRMINKLPTVFTIALEWEKNETEGEIFDTTSVLATEIDISAIYRYEGDSAFTKYRLVSMVCSDGDRYNCVAFENNRWVRHFRSQKEVIGEWDGVLSIFRKLHIRPEILFFENREQMFSAKGSEDSCVIS</sequence>
<dbReference type="PANTHER" id="PTHR22975:SF9">
    <property type="entry name" value="ECHINUS SPLICE FORM 3"/>
    <property type="match status" value="1"/>
</dbReference>
<dbReference type="GO" id="GO:0004843">
    <property type="term" value="F:cysteine-type deubiquitinase activity"/>
    <property type="evidence" value="ECO:0007669"/>
    <property type="project" value="InterPro"/>
</dbReference>
<organism evidence="4 5">
    <name type="scientific">Arabidopsis suecica</name>
    <name type="common">Swedish thale-cress</name>
    <name type="synonym">Cardaminopsis suecica</name>
    <dbReference type="NCBI Taxonomy" id="45249"/>
    <lineage>
        <taxon>Eukaryota</taxon>
        <taxon>Viridiplantae</taxon>
        <taxon>Streptophyta</taxon>
        <taxon>Embryophyta</taxon>
        <taxon>Tracheophyta</taxon>
        <taxon>Spermatophyta</taxon>
        <taxon>Magnoliopsida</taxon>
        <taxon>eudicotyledons</taxon>
        <taxon>Gunneridae</taxon>
        <taxon>Pentapetalae</taxon>
        <taxon>rosids</taxon>
        <taxon>malvids</taxon>
        <taxon>Brassicales</taxon>
        <taxon>Brassicaceae</taxon>
        <taxon>Camelineae</taxon>
        <taxon>Arabidopsis</taxon>
    </lineage>
</organism>
<dbReference type="OrthoDB" id="1087282at2759"/>
<dbReference type="Pfam" id="PF00443">
    <property type="entry name" value="UCH"/>
    <property type="match status" value="1"/>
</dbReference>
<dbReference type="EMBL" id="JAEFBJ010000007">
    <property type="protein sequence ID" value="KAG7588872.1"/>
    <property type="molecule type" value="Genomic_DNA"/>
</dbReference>
<dbReference type="PANTHER" id="PTHR22975">
    <property type="entry name" value="UBIQUITIN SPECIFIC PROTEINASE"/>
    <property type="match status" value="1"/>
</dbReference>
<dbReference type="Proteomes" id="UP000694251">
    <property type="component" value="Chromosome 7"/>
</dbReference>
<feature type="domain" description="Peptidase C19 ubiquitin carboxyl-terminal hydrolase" evidence="3">
    <location>
        <begin position="94"/>
        <end position="253"/>
    </location>
</feature>
<name>A0A8T2BTA5_ARASU</name>
<gene>
    <name evidence="4" type="ORF">ISN44_As07g011920</name>
</gene>
<dbReference type="GO" id="GO:0016579">
    <property type="term" value="P:protein deubiquitination"/>
    <property type="evidence" value="ECO:0007669"/>
    <property type="project" value="InterPro"/>
</dbReference>
<dbReference type="InterPro" id="IPR052398">
    <property type="entry name" value="Ubiquitin_hydrolase_53/54"/>
</dbReference>
<dbReference type="AlphaFoldDB" id="A0A8T2BTA5"/>
<accession>A0A8T2BTA5</accession>
<dbReference type="InterPro" id="IPR001394">
    <property type="entry name" value="Peptidase_C19_UCH"/>
</dbReference>
<evidence type="ECO:0000259" key="3">
    <source>
        <dbReference type="Pfam" id="PF00443"/>
    </source>
</evidence>
<proteinExistence type="predicted"/>
<evidence type="ECO:0000313" key="5">
    <source>
        <dbReference type="Proteomes" id="UP000694251"/>
    </source>
</evidence>
<protein>
    <recommendedName>
        <fullName evidence="3">Peptidase C19 ubiquitin carboxyl-terminal hydrolase domain-containing protein</fullName>
    </recommendedName>
</protein>
<keyword evidence="1" id="KW-0833">Ubl conjugation pathway</keyword>
<evidence type="ECO:0000313" key="4">
    <source>
        <dbReference type="EMBL" id="KAG7588872.1"/>
    </source>
</evidence>
<evidence type="ECO:0000256" key="1">
    <source>
        <dbReference type="ARBA" id="ARBA00022786"/>
    </source>
</evidence>